<evidence type="ECO:0000313" key="2">
    <source>
        <dbReference type="Proteomes" id="UP000462363"/>
    </source>
</evidence>
<dbReference type="EMBL" id="VUMB01000077">
    <property type="protein sequence ID" value="MSS42050.1"/>
    <property type="molecule type" value="Genomic_DNA"/>
</dbReference>
<gene>
    <name evidence="1" type="ORF">FYJ37_17560</name>
</gene>
<dbReference type="AlphaFoldDB" id="A0A844FAX2"/>
<accession>A0A844FAX2</accession>
<evidence type="ECO:0000313" key="1">
    <source>
        <dbReference type="EMBL" id="MSS42050.1"/>
    </source>
</evidence>
<dbReference type="Proteomes" id="UP000462363">
    <property type="component" value="Unassembled WGS sequence"/>
</dbReference>
<proteinExistence type="predicted"/>
<comment type="caution">
    <text evidence="1">The sequence shown here is derived from an EMBL/GenBank/DDBJ whole genome shotgun (WGS) entry which is preliminary data.</text>
</comment>
<sequence>MLYISIELATKTYNQIESISNPNMDSVLVSVTSFDVLKAAYPNYFTDISQFVDIMRKMLK</sequence>
<organism evidence="1 2">
    <name type="scientific">Clostridium scindens (strain JCM 10418 / VPI 12708)</name>
    <dbReference type="NCBI Taxonomy" id="29347"/>
    <lineage>
        <taxon>Bacteria</taxon>
        <taxon>Bacillati</taxon>
        <taxon>Bacillota</taxon>
        <taxon>Clostridia</taxon>
        <taxon>Lachnospirales</taxon>
        <taxon>Lachnospiraceae</taxon>
    </lineage>
</organism>
<protein>
    <submittedName>
        <fullName evidence="1">Uncharacterized protein</fullName>
    </submittedName>
</protein>
<name>A0A844FAX2_CLOSV</name>
<reference evidence="1 2" key="1">
    <citation type="submission" date="2019-08" db="EMBL/GenBank/DDBJ databases">
        <title>In-depth cultivation of the pig gut microbiome towards novel bacterial diversity and tailored functional studies.</title>
        <authorList>
            <person name="Wylensek D."/>
            <person name="Hitch T.C.A."/>
            <person name="Clavel T."/>
        </authorList>
    </citation>
    <scope>NUCLEOTIDE SEQUENCE [LARGE SCALE GENOMIC DNA]</scope>
    <source>
        <strain evidence="1 2">BL-389-WT-3D</strain>
    </source>
</reference>